<dbReference type="InterPro" id="IPR001356">
    <property type="entry name" value="HD"/>
</dbReference>
<dbReference type="Pfam" id="PF00046">
    <property type="entry name" value="Homeodomain"/>
    <property type="match status" value="1"/>
</dbReference>
<evidence type="ECO:0000256" key="7">
    <source>
        <dbReference type="ARBA" id="ARBA00025748"/>
    </source>
</evidence>
<keyword evidence="11" id="KW-0175">Coiled coil</keyword>
<evidence type="ECO:0000256" key="8">
    <source>
        <dbReference type="PROSITE-ProRule" id="PRU00108"/>
    </source>
</evidence>
<keyword evidence="4 8" id="KW-0371">Homeobox</keyword>
<dbReference type="AlphaFoldDB" id="A0A7N0V7W3"/>
<dbReference type="InterPro" id="IPR009057">
    <property type="entry name" value="Homeodomain-like_sf"/>
</dbReference>
<organism evidence="14 15">
    <name type="scientific">Kalanchoe fedtschenkoi</name>
    <name type="common">Lavender scallops</name>
    <name type="synonym">South American air plant</name>
    <dbReference type="NCBI Taxonomy" id="63787"/>
    <lineage>
        <taxon>Eukaryota</taxon>
        <taxon>Viridiplantae</taxon>
        <taxon>Streptophyta</taxon>
        <taxon>Embryophyta</taxon>
        <taxon>Tracheophyta</taxon>
        <taxon>Spermatophyta</taxon>
        <taxon>Magnoliopsida</taxon>
        <taxon>eudicotyledons</taxon>
        <taxon>Gunneridae</taxon>
        <taxon>Pentapetalae</taxon>
        <taxon>Saxifragales</taxon>
        <taxon>Crassulaceae</taxon>
        <taxon>Kalanchoe</taxon>
    </lineage>
</organism>
<dbReference type="InterPro" id="IPR000047">
    <property type="entry name" value="HTH_motif"/>
</dbReference>
<evidence type="ECO:0000256" key="11">
    <source>
        <dbReference type="SAM" id="Coils"/>
    </source>
</evidence>
<feature type="compositionally biased region" description="Acidic residues" evidence="12">
    <location>
        <begin position="12"/>
        <end position="23"/>
    </location>
</feature>
<dbReference type="PRINTS" id="PR00031">
    <property type="entry name" value="HTHREPRESSR"/>
</dbReference>
<feature type="DNA-binding region" description="Homeobox" evidence="8">
    <location>
        <begin position="28"/>
        <end position="87"/>
    </location>
</feature>
<dbReference type="Pfam" id="PF02183">
    <property type="entry name" value="HALZ"/>
    <property type="match status" value="1"/>
</dbReference>
<dbReference type="SMART" id="SM00389">
    <property type="entry name" value="HOX"/>
    <property type="match status" value="1"/>
</dbReference>
<feature type="domain" description="Homeobox" evidence="13">
    <location>
        <begin position="26"/>
        <end position="86"/>
    </location>
</feature>
<dbReference type="GO" id="GO:0045893">
    <property type="term" value="P:positive regulation of DNA-templated transcription"/>
    <property type="evidence" value="ECO:0007669"/>
    <property type="project" value="TreeGrafter"/>
</dbReference>
<comment type="function">
    <text evidence="10">Transcription factor.</text>
</comment>
<evidence type="ECO:0000256" key="2">
    <source>
        <dbReference type="ARBA" id="ARBA00023015"/>
    </source>
</evidence>
<dbReference type="GO" id="GO:0000976">
    <property type="term" value="F:transcription cis-regulatory region binding"/>
    <property type="evidence" value="ECO:0007669"/>
    <property type="project" value="UniProtKB-ARBA"/>
</dbReference>
<dbReference type="Gramene" id="Kaladp0323s0002.1.v1.1">
    <property type="protein sequence ID" value="Kaladp0323s0002.1.v1.1"/>
    <property type="gene ID" value="Kaladp0323s0002.v1.1"/>
</dbReference>
<keyword evidence="2 10" id="KW-0805">Transcription regulation</keyword>
<dbReference type="InterPro" id="IPR003106">
    <property type="entry name" value="Leu_zip_homeo"/>
</dbReference>
<sequence length="226" mass="25847">MKKSGSKRELDSDVAFEEEEECVEGSGQPDKKRRLRADQVKALERSFEAESKLDPERKVQLAIELGLDPRQVAIWFQNRRARWKTKQLEHDFNSLQSAYDDLKQNYDAVKRDNENLIKQIGEMKQKMIKRENGLSDKKEMTVCEGRFDLSFNYETTFYSNVNVVSSDSATSGVQSEENSAQNGVVSSCGFPGSEEDAVMWPAATYSFLVDEDAPPMFDWCCPDPWN</sequence>
<evidence type="ECO:0000256" key="1">
    <source>
        <dbReference type="ARBA" id="ARBA00004123"/>
    </source>
</evidence>
<evidence type="ECO:0000256" key="4">
    <source>
        <dbReference type="ARBA" id="ARBA00023155"/>
    </source>
</evidence>
<evidence type="ECO:0000256" key="3">
    <source>
        <dbReference type="ARBA" id="ARBA00023125"/>
    </source>
</evidence>
<dbReference type="PANTHER" id="PTHR24326">
    <property type="entry name" value="HOMEOBOX-LEUCINE ZIPPER PROTEIN"/>
    <property type="match status" value="1"/>
</dbReference>
<dbReference type="Proteomes" id="UP000594263">
    <property type="component" value="Unplaced"/>
</dbReference>
<dbReference type="PANTHER" id="PTHR24326:SF606">
    <property type="entry name" value="HOMEOBOX-LEUCINE ZIPPER PROTEIN ATHB-54"/>
    <property type="match status" value="1"/>
</dbReference>
<comment type="subcellular location">
    <subcellularLocation>
        <location evidence="1 8 9">Nucleus</location>
    </subcellularLocation>
</comment>
<protein>
    <recommendedName>
        <fullName evidence="10">Homeobox-leucine zipper protein</fullName>
    </recommendedName>
    <alternativeName>
        <fullName evidence="10">HD-ZIP protein</fullName>
    </alternativeName>
    <alternativeName>
        <fullName evidence="10">Homeodomain transcription factor</fullName>
    </alternativeName>
</protein>
<evidence type="ECO:0000259" key="13">
    <source>
        <dbReference type="PROSITE" id="PS50071"/>
    </source>
</evidence>
<evidence type="ECO:0000256" key="9">
    <source>
        <dbReference type="RuleBase" id="RU000682"/>
    </source>
</evidence>
<keyword evidence="15" id="KW-1185">Reference proteome</keyword>
<dbReference type="CDD" id="cd00086">
    <property type="entry name" value="homeodomain"/>
    <property type="match status" value="1"/>
</dbReference>
<evidence type="ECO:0000256" key="12">
    <source>
        <dbReference type="SAM" id="MobiDB-lite"/>
    </source>
</evidence>
<feature type="compositionally biased region" description="Basic and acidic residues" evidence="12">
    <location>
        <begin position="1"/>
        <end position="11"/>
    </location>
</feature>
<dbReference type="EnsemblPlants" id="Kaladp0323s0002.1.v1.1">
    <property type="protein sequence ID" value="Kaladp0323s0002.1.v1.1"/>
    <property type="gene ID" value="Kaladp0323s0002.v1.1"/>
</dbReference>
<dbReference type="Gene3D" id="1.10.10.60">
    <property type="entry name" value="Homeodomain-like"/>
    <property type="match status" value="1"/>
</dbReference>
<dbReference type="SUPFAM" id="SSF46689">
    <property type="entry name" value="Homeodomain-like"/>
    <property type="match status" value="1"/>
</dbReference>
<evidence type="ECO:0000256" key="6">
    <source>
        <dbReference type="ARBA" id="ARBA00023242"/>
    </source>
</evidence>
<dbReference type="PROSITE" id="PS50071">
    <property type="entry name" value="HOMEOBOX_2"/>
    <property type="match status" value="1"/>
</dbReference>
<reference evidence="14" key="1">
    <citation type="submission" date="2021-01" db="UniProtKB">
        <authorList>
            <consortium name="EnsemblPlants"/>
        </authorList>
    </citation>
    <scope>IDENTIFICATION</scope>
</reference>
<proteinExistence type="inferred from homology"/>
<evidence type="ECO:0000313" key="15">
    <source>
        <dbReference type="Proteomes" id="UP000594263"/>
    </source>
</evidence>
<comment type="similarity">
    <text evidence="7 10">Belongs to the HD-ZIP homeobox family. Class I subfamily.</text>
</comment>
<evidence type="ECO:0000313" key="14">
    <source>
        <dbReference type="EnsemblPlants" id="Kaladp0323s0002.1.v1.1"/>
    </source>
</evidence>
<keyword evidence="5 10" id="KW-0804">Transcription</keyword>
<dbReference type="InterPro" id="IPR017970">
    <property type="entry name" value="Homeobox_CS"/>
</dbReference>
<dbReference type="PROSITE" id="PS00027">
    <property type="entry name" value="HOMEOBOX_1"/>
    <property type="match status" value="1"/>
</dbReference>
<evidence type="ECO:0000256" key="5">
    <source>
        <dbReference type="ARBA" id="ARBA00023163"/>
    </source>
</evidence>
<dbReference type="InterPro" id="IPR045224">
    <property type="entry name" value="HDZip_class_I_plant"/>
</dbReference>
<keyword evidence="6 8" id="KW-0539">Nucleus</keyword>
<accession>A0A7N0V7W3</accession>
<evidence type="ECO:0000256" key="10">
    <source>
        <dbReference type="RuleBase" id="RU369038"/>
    </source>
</evidence>
<dbReference type="OMA" id="EEDAVMW"/>
<feature type="region of interest" description="Disordered" evidence="12">
    <location>
        <begin position="1"/>
        <end position="36"/>
    </location>
</feature>
<dbReference type="FunFam" id="1.10.10.60:FF:000144">
    <property type="entry name" value="homeobox-leucine zipper protein ATHB-6-like"/>
    <property type="match status" value="1"/>
</dbReference>
<dbReference type="GO" id="GO:0005634">
    <property type="term" value="C:nucleus"/>
    <property type="evidence" value="ECO:0007669"/>
    <property type="project" value="UniProtKB-SubCell"/>
</dbReference>
<dbReference type="GO" id="GO:0000981">
    <property type="term" value="F:DNA-binding transcription factor activity, RNA polymerase II-specific"/>
    <property type="evidence" value="ECO:0007669"/>
    <property type="project" value="UniProtKB-UniRule"/>
</dbReference>
<keyword evidence="3 8" id="KW-0238">DNA-binding</keyword>
<feature type="coiled-coil region" evidence="11">
    <location>
        <begin position="85"/>
        <end position="126"/>
    </location>
</feature>
<name>A0A7N0V7W3_KALFE</name>